<protein>
    <submittedName>
        <fullName evidence="3">Uncharacterized protein</fullName>
    </submittedName>
</protein>
<name>A0A7M7GDN4_NASVI</name>
<accession>A0A7M7GDN4</accession>
<dbReference type="Proteomes" id="UP000002358">
    <property type="component" value="Chromosome 5"/>
</dbReference>
<proteinExistence type="predicted"/>
<sequence length="302" mass="35769">MFPHRQHYFNRLTKSYPLLRLIDVYDRESFIREYVLDNVFVCIFMYILFYFAIWYAHKVIKRIEKKNREMLATVERNRSRLDDIIALKNKRAEYEEVVIKAKGDQKITTKQLDLEMRRLSSELVSTMSKLNELEKFLTKMIFSGNFGRIVPSDRLRKLRRSRANNQKDTKIRRTHSKTLRYSSRRSRRRCRPSRHRASSGSLRDHPRLQPPPLRTRPRKSDSSNRASAETSSSTESSCRVSNTFMMKYHMEQGDRKQNHSSRYSSRKSAPFDAVKKLPSEIYGPSAPFTRPIINISPIVNRV</sequence>
<dbReference type="GeneID" id="100679844"/>
<evidence type="ECO:0000256" key="1">
    <source>
        <dbReference type="SAM" id="MobiDB-lite"/>
    </source>
</evidence>
<feature type="compositionally biased region" description="Low complexity" evidence="1">
    <location>
        <begin position="223"/>
        <end position="240"/>
    </location>
</feature>
<dbReference type="AlphaFoldDB" id="A0A7M7GDN4"/>
<organism evidence="3 4">
    <name type="scientific">Nasonia vitripennis</name>
    <name type="common">Parasitic wasp</name>
    <dbReference type="NCBI Taxonomy" id="7425"/>
    <lineage>
        <taxon>Eukaryota</taxon>
        <taxon>Metazoa</taxon>
        <taxon>Ecdysozoa</taxon>
        <taxon>Arthropoda</taxon>
        <taxon>Hexapoda</taxon>
        <taxon>Insecta</taxon>
        <taxon>Pterygota</taxon>
        <taxon>Neoptera</taxon>
        <taxon>Endopterygota</taxon>
        <taxon>Hymenoptera</taxon>
        <taxon>Apocrita</taxon>
        <taxon>Proctotrupomorpha</taxon>
        <taxon>Chalcidoidea</taxon>
        <taxon>Pteromalidae</taxon>
        <taxon>Pteromalinae</taxon>
        <taxon>Nasonia</taxon>
    </lineage>
</organism>
<dbReference type="EnsemblMetazoa" id="XM_003424483">
    <property type="protein sequence ID" value="XP_003424531"/>
    <property type="gene ID" value="LOC100679844"/>
</dbReference>
<reference evidence="3" key="1">
    <citation type="submission" date="2021-01" db="UniProtKB">
        <authorList>
            <consortium name="EnsemblMetazoa"/>
        </authorList>
    </citation>
    <scope>IDENTIFICATION</scope>
</reference>
<keyword evidence="2" id="KW-0812">Transmembrane</keyword>
<keyword evidence="2" id="KW-1133">Transmembrane helix</keyword>
<feature type="compositionally biased region" description="Basic residues" evidence="1">
    <location>
        <begin position="172"/>
        <end position="197"/>
    </location>
</feature>
<dbReference type="KEGG" id="nvi:100679844"/>
<dbReference type="OrthoDB" id="7695887at2759"/>
<dbReference type="InParanoid" id="A0A7M7GDN4"/>
<feature type="region of interest" description="Disordered" evidence="1">
    <location>
        <begin position="251"/>
        <end position="270"/>
    </location>
</feature>
<dbReference type="RefSeq" id="XP_003424531.2">
    <property type="nucleotide sequence ID" value="XM_003424483.4"/>
</dbReference>
<evidence type="ECO:0000313" key="4">
    <source>
        <dbReference type="Proteomes" id="UP000002358"/>
    </source>
</evidence>
<evidence type="ECO:0000256" key="2">
    <source>
        <dbReference type="SAM" id="Phobius"/>
    </source>
</evidence>
<dbReference type="SMR" id="A0A7M7GDN4"/>
<feature type="transmembrane region" description="Helical" evidence="2">
    <location>
        <begin position="34"/>
        <end position="56"/>
    </location>
</feature>
<keyword evidence="2" id="KW-0472">Membrane</keyword>
<keyword evidence="4" id="KW-1185">Reference proteome</keyword>
<evidence type="ECO:0000313" key="3">
    <source>
        <dbReference type="EnsemblMetazoa" id="XP_003424531"/>
    </source>
</evidence>
<feature type="region of interest" description="Disordered" evidence="1">
    <location>
        <begin position="159"/>
        <end position="240"/>
    </location>
</feature>